<dbReference type="InterPro" id="IPR015943">
    <property type="entry name" value="WD40/YVTN_repeat-like_dom_sf"/>
</dbReference>
<keyword evidence="5" id="KW-1185">Reference proteome</keyword>
<accession>A0A7M7NPS6</accession>
<evidence type="ECO:0000256" key="2">
    <source>
        <dbReference type="SAM" id="SignalP"/>
    </source>
</evidence>
<dbReference type="KEGG" id="spu:115923205"/>
<dbReference type="AlphaFoldDB" id="A0A7M7NPS6"/>
<dbReference type="PANTHER" id="PTHR22625:SF44">
    <property type="entry name" value="PLEXIN-B"/>
    <property type="match status" value="1"/>
</dbReference>
<dbReference type="SUPFAM" id="SSF101912">
    <property type="entry name" value="Sema domain"/>
    <property type="match status" value="1"/>
</dbReference>
<evidence type="ECO:0000313" key="5">
    <source>
        <dbReference type="Proteomes" id="UP000007110"/>
    </source>
</evidence>
<name>A0A7M7NPS6_STRPU</name>
<dbReference type="PANTHER" id="PTHR22625">
    <property type="entry name" value="PLEXIN"/>
    <property type="match status" value="1"/>
</dbReference>
<dbReference type="PROSITE" id="PS51004">
    <property type="entry name" value="SEMA"/>
    <property type="match status" value="1"/>
</dbReference>
<sequence length="345" mass="37675">MAWKGMEALWLFLILISCHPRSIRSAPLSSYLVSSFTPPDSDSTLPFNHIAVNNTTEDVYIGARERLYQLGSELNLKHTVNTGKCTGLNDGNVNDNKLLIVVTTPQRNTLITCGGCDGFCETRSLANISHDVMRYDSGNSQLVKTTNDLPTVGAVVLGANFESDGVGTPNGNFYLFTGVSGIGIPFISKHNLLDLNAERAIYGAVHGYLFRHVVAYKDYLYYFISRENNAYLGRLCRNSLDIDFASYTEIELQCGSYNMIHSAHIGLAGSQLADSLNIDSTDALLHAVFSNEGSSALCVYKMSDVQQSFDVAVLGCFQGTSNGTTNSFLDDSMCRESPVSQCKND</sequence>
<dbReference type="Proteomes" id="UP000007110">
    <property type="component" value="Unassembled WGS sequence"/>
</dbReference>
<feature type="chain" id="PRO_5029694383" description="Sema domain-containing protein" evidence="2">
    <location>
        <begin position="26"/>
        <end position="345"/>
    </location>
</feature>
<proteinExistence type="predicted"/>
<feature type="domain" description="Sema" evidence="3">
    <location>
        <begin position="20"/>
        <end position="345"/>
    </location>
</feature>
<comment type="caution">
    <text evidence="1">Lacks conserved residue(s) required for the propagation of feature annotation.</text>
</comment>
<reference evidence="4" key="2">
    <citation type="submission" date="2021-01" db="UniProtKB">
        <authorList>
            <consortium name="EnsemblMetazoa"/>
        </authorList>
    </citation>
    <scope>IDENTIFICATION</scope>
</reference>
<dbReference type="InterPro" id="IPR036352">
    <property type="entry name" value="Semap_dom_sf"/>
</dbReference>
<dbReference type="GeneID" id="115923205"/>
<dbReference type="OMA" id="RFCASES"/>
<dbReference type="InterPro" id="IPR031148">
    <property type="entry name" value="Plexin"/>
</dbReference>
<dbReference type="EnsemblMetazoa" id="XM_030983568">
    <property type="protein sequence ID" value="XP_030839428"/>
    <property type="gene ID" value="LOC115923205"/>
</dbReference>
<evidence type="ECO:0000256" key="1">
    <source>
        <dbReference type="PROSITE-ProRule" id="PRU00352"/>
    </source>
</evidence>
<keyword evidence="2" id="KW-0732">Signal</keyword>
<dbReference type="RefSeq" id="XP_030839428.1">
    <property type="nucleotide sequence ID" value="XM_030983568.1"/>
</dbReference>
<dbReference type="SMART" id="SM00630">
    <property type="entry name" value="Sema"/>
    <property type="match status" value="1"/>
</dbReference>
<feature type="signal peptide" evidence="2">
    <location>
        <begin position="1"/>
        <end position="25"/>
    </location>
</feature>
<protein>
    <recommendedName>
        <fullName evidence="3">Sema domain-containing protein</fullName>
    </recommendedName>
</protein>
<organism evidence="4 5">
    <name type="scientific">Strongylocentrotus purpuratus</name>
    <name type="common">Purple sea urchin</name>
    <dbReference type="NCBI Taxonomy" id="7668"/>
    <lineage>
        <taxon>Eukaryota</taxon>
        <taxon>Metazoa</taxon>
        <taxon>Echinodermata</taxon>
        <taxon>Eleutherozoa</taxon>
        <taxon>Echinozoa</taxon>
        <taxon>Echinoidea</taxon>
        <taxon>Euechinoidea</taxon>
        <taxon>Echinacea</taxon>
        <taxon>Camarodonta</taxon>
        <taxon>Echinidea</taxon>
        <taxon>Strongylocentrotidae</taxon>
        <taxon>Strongylocentrotus</taxon>
    </lineage>
</organism>
<reference evidence="5" key="1">
    <citation type="submission" date="2015-02" db="EMBL/GenBank/DDBJ databases">
        <title>Genome sequencing for Strongylocentrotus purpuratus.</title>
        <authorList>
            <person name="Murali S."/>
            <person name="Liu Y."/>
            <person name="Vee V."/>
            <person name="English A."/>
            <person name="Wang M."/>
            <person name="Skinner E."/>
            <person name="Han Y."/>
            <person name="Muzny D.M."/>
            <person name="Worley K.C."/>
            <person name="Gibbs R.A."/>
        </authorList>
    </citation>
    <scope>NUCLEOTIDE SEQUENCE</scope>
</reference>
<dbReference type="Gene3D" id="2.130.10.10">
    <property type="entry name" value="YVTN repeat-like/Quinoprotein amine dehydrogenase"/>
    <property type="match status" value="1"/>
</dbReference>
<dbReference type="OrthoDB" id="125363at2759"/>
<dbReference type="InParanoid" id="A0A7M7NPS6"/>
<evidence type="ECO:0000313" key="4">
    <source>
        <dbReference type="EnsemblMetazoa" id="XP_030839428"/>
    </source>
</evidence>
<dbReference type="InterPro" id="IPR001627">
    <property type="entry name" value="Semap_dom"/>
</dbReference>
<dbReference type="GO" id="GO:0017154">
    <property type="term" value="F:semaphorin receptor activity"/>
    <property type="evidence" value="ECO:0007669"/>
    <property type="project" value="InterPro"/>
</dbReference>
<dbReference type="PROSITE" id="PS51257">
    <property type="entry name" value="PROKAR_LIPOPROTEIN"/>
    <property type="match status" value="1"/>
</dbReference>
<evidence type="ECO:0000259" key="3">
    <source>
        <dbReference type="PROSITE" id="PS51004"/>
    </source>
</evidence>